<reference evidence="2 3" key="1">
    <citation type="journal article" date="2012" name="Nature">
        <title>Repeated polyploidization of Gossypium genomes and the evolution of spinnable cotton fibres.</title>
        <authorList>
            <person name="Paterson A.H."/>
            <person name="Wendel J.F."/>
            <person name="Gundlach H."/>
            <person name="Guo H."/>
            <person name="Jenkins J."/>
            <person name="Jin D."/>
            <person name="Llewellyn D."/>
            <person name="Showmaker K.C."/>
            <person name="Shu S."/>
            <person name="Udall J."/>
            <person name="Yoo M.J."/>
            <person name="Byers R."/>
            <person name="Chen W."/>
            <person name="Doron-Faigenboim A."/>
            <person name="Duke M.V."/>
            <person name="Gong L."/>
            <person name="Grimwood J."/>
            <person name="Grover C."/>
            <person name="Grupp K."/>
            <person name="Hu G."/>
            <person name="Lee T.H."/>
            <person name="Li J."/>
            <person name="Lin L."/>
            <person name="Liu T."/>
            <person name="Marler B.S."/>
            <person name="Page J.T."/>
            <person name="Roberts A.W."/>
            <person name="Romanel E."/>
            <person name="Sanders W.S."/>
            <person name="Szadkowski E."/>
            <person name="Tan X."/>
            <person name="Tang H."/>
            <person name="Xu C."/>
            <person name="Wang J."/>
            <person name="Wang Z."/>
            <person name="Zhang D."/>
            <person name="Zhang L."/>
            <person name="Ashrafi H."/>
            <person name="Bedon F."/>
            <person name="Bowers J.E."/>
            <person name="Brubaker C.L."/>
            <person name="Chee P.W."/>
            <person name="Das S."/>
            <person name="Gingle A.R."/>
            <person name="Haigler C.H."/>
            <person name="Harker D."/>
            <person name="Hoffmann L.V."/>
            <person name="Hovav R."/>
            <person name="Jones D.C."/>
            <person name="Lemke C."/>
            <person name="Mansoor S."/>
            <person name="ur Rahman M."/>
            <person name="Rainville L.N."/>
            <person name="Rambani A."/>
            <person name="Reddy U.K."/>
            <person name="Rong J.K."/>
            <person name="Saranga Y."/>
            <person name="Scheffler B.E."/>
            <person name="Scheffler J.A."/>
            <person name="Stelly D.M."/>
            <person name="Triplett B.A."/>
            <person name="Van Deynze A."/>
            <person name="Vaslin M.F."/>
            <person name="Waghmare V.N."/>
            <person name="Walford S.A."/>
            <person name="Wright R.J."/>
            <person name="Zaki E.A."/>
            <person name="Zhang T."/>
            <person name="Dennis E.S."/>
            <person name="Mayer K.F."/>
            <person name="Peterson D.G."/>
            <person name="Rokhsar D.S."/>
            <person name="Wang X."/>
            <person name="Schmutz J."/>
        </authorList>
    </citation>
    <scope>NUCLEOTIDE SEQUENCE [LARGE SCALE GENOMIC DNA]</scope>
</reference>
<feature type="compositionally biased region" description="Low complexity" evidence="1">
    <location>
        <begin position="47"/>
        <end position="60"/>
    </location>
</feature>
<feature type="region of interest" description="Disordered" evidence="1">
    <location>
        <begin position="25"/>
        <end position="67"/>
    </location>
</feature>
<organism evidence="2 3">
    <name type="scientific">Gossypium raimondii</name>
    <name type="common">Peruvian cotton</name>
    <name type="synonym">Gossypium klotzschianum subsp. raimondii</name>
    <dbReference type="NCBI Taxonomy" id="29730"/>
    <lineage>
        <taxon>Eukaryota</taxon>
        <taxon>Viridiplantae</taxon>
        <taxon>Streptophyta</taxon>
        <taxon>Embryophyta</taxon>
        <taxon>Tracheophyta</taxon>
        <taxon>Spermatophyta</taxon>
        <taxon>Magnoliopsida</taxon>
        <taxon>eudicotyledons</taxon>
        <taxon>Gunneridae</taxon>
        <taxon>Pentapetalae</taxon>
        <taxon>rosids</taxon>
        <taxon>malvids</taxon>
        <taxon>Malvales</taxon>
        <taxon>Malvaceae</taxon>
        <taxon>Malvoideae</taxon>
        <taxon>Gossypium</taxon>
    </lineage>
</organism>
<evidence type="ECO:0000313" key="2">
    <source>
        <dbReference type="EMBL" id="KJB66325.1"/>
    </source>
</evidence>
<gene>
    <name evidence="2" type="ORF">B456_010G135600</name>
</gene>
<proteinExistence type="predicted"/>
<accession>A0A0D2V9Z7</accession>
<name>A0A0D2V9Z7_GOSRA</name>
<sequence length="107" mass="11686">MKAPGSKTFPLQTTFKLFVAPVNRRGNQKNSSCSDCNKTRKPLIRPSSSLDNPLSSNPDSAFTDGRLPQPLSYPCQRAFRPPSGLPLPNTWGNHTVCLPSPTHVSSH</sequence>
<dbReference type="Proteomes" id="UP000032304">
    <property type="component" value="Chromosome 10"/>
</dbReference>
<evidence type="ECO:0000313" key="3">
    <source>
        <dbReference type="Proteomes" id="UP000032304"/>
    </source>
</evidence>
<keyword evidence="3" id="KW-1185">Reference proteome</keyword>
<dbReference type="EMBL" id="CM001749">
    <property type="protein sequence ID" value="KJB66325.1"/>
    <property type="molecule type" value="Genomic_DNA"/>
</dbReference>
<evidence type="ECO:0000256" key="1">
    <source>
        <dbReference type="SAM" id="MobiDB-lite"/>
    </source>
</evidence>
<protein>
    <submittedName>
        <fullName evidence="2">Uncharacterized protein</fullName>
    </submittedName>
</protein>
<dbReference type="Gramene" id="KJB66325">
    <property type="protein sequence ID" value="KJB66325"/>
    <property type="gene ID" value="B456_010G135600"/>
</dbReference>
<dbReference type="AlphaFoldDB" id="A0A0D2V9Z7"/>